<keyword evidence="2" id="KW-1185">Reference proteome</keyword>
<organism evidence="1 2">
    <name type="scientific">Tenacibaculum adriaticum</name>
    <dbReference type="NCBI Taxonomy" id="413713"/>
    <lineage>
        <taxon>Bacteria</taxon>
        <taxon>Pseudomonadati</taxon>
        <taxon>Bacteroidota</taxon>
        <taxon>Flavobacteriia</taxon>
        <taxon>Flavobacteriales</taxon>
        <taxon>Flavobacteriaceae</taxon>
        <taxon>Tenacibaculum</taxon>
    </lineage>
</organism>
<gene>
    <name evidence="1" type="ORF">C7447_103489</name>
</gene>
<dbReference type="RefSeq" id="WP_148870626.1">
    <property type="nucleotide sequence ID" value="NZ_VNIA01000003.1"/>
</dbReference>
<sequence length="244" mass="27862">MKKYKNIIDCIQYDSATSRNIPFEVAKYVFNYQTDSKDKQIIDNLVKQGMVLAEKVNPGAANYGKSSRAKSTIIKNSISGLLAEFVWLDFISHHKIGCSSTDFTEAKKQIDIVILDNNKKIEVRSSFPRNGLKFALCHNKYQFDVIGPYVNDYKPGEIIKDFYVRTLFPFSSNQLLERIKQDNFQVFLTGGATWSMMLDDSVSFKKDFIPEDELDPTRLESASIYRVVPFSKALDSFEIINALS</sequence>
<comment type="caution">
    <text evidence="1">The sequence shown here is derived from an EMBL/GenBank/DDBJ whole genome shotgun (WGS) entry which is preliminary data.</text>
</comment>
<dbReference type="OrthoDB" id="1435389at2"/>
<evidence type="ECO:0000313" key="1">
    <source>
        <dbReference type="EMBL" id="TYP98316.1"/>
    </source>
</evidence>
<protein>
    <submittedName>
        <fullName evidence="1">Uncharacterized protein</fullName>
    </submittedName>
</protein>
<proteinExistence type="predicted"/>
<name>A0A5S5DTI4_9FLAO</name>
<dbReference type="Proteomes" id="UP000323136">
    <property type="component" value="Unassembled WGS sequence"/>
</dbReference>
<dbReference type="EMBL" id="VNIA01000003">
    <property type="protein sequence ID" value="TYP98316.1"/>
    <property type="molecule type" value="Genomic_DNA"/>
</dbReference>
<dbReference type="AlphaFoldDB" id="A0A5S5DTI4"/>
<evidence type="ECO:0000313" key="2">
    <source>
        <dbReference type="Proteomes" id="UP000323136"/>
    </source>
</evidence>
<reference evidence="1 2" key="1">
    <citation type="submission" date="2019-07" db="EMBL/GenBank/DDBJ databases">
        <title>Genomic Encyclopedia of Type Strains, Phase IV (KMG-IV): sequencing the most valuable type-strain genomes for metagenomic binning, comparative biology and taxonomic classification.</title>
        <authorList>
            <person name="Goeker M."/>
        </authorList>
    </citation>
    <scope>NUCLEOTIDE SEQUENCE [LARGE SCALE GENOMIC DNA]</scope>
    <source>
        <strain evidence="1 2">DSM 18961</strain>
    </source>
</reference>
<accession>A0A5S5DTI4</accession>